<sequence length="1656" mass="177254">MSMQVQEQARHPRRQDTFDLRGEIQTDDAVQMHAHADAAHYGGTSDEEHSVMEDDSDGDERDVDYIDDDDGSSSLSIPNESIDFDLVYSLHSFAATVEGQASVVKGDSLFLMDDSNSYWWLVRVLKTQDVGYIPAENIETPFERLARLNKHRNVDLAQPTSRELQDDVDRIRVNLNSHNGSHATTPSPTPGAPANTQPAPAPAPAPAAANISAEQRALHRRTVNFTPSMSVHRYPPAVWNEEEEEEEDIEWDDDAYEEEDTELAQEQLREQQAREAQRAQDAEIRRRGQPLSPENGGVNMMEPDDGMGWDDSATQEIQARNAAQRMAQGAGAGGPPEALRPAGGQSPQQQAQAQLQVQAQAQAQQQRMQQQQQQQAELMRRQQEQLQLQQQQAAANAQMAIQRDPAMADTLETKKLTVTPSIARDDGSGPLLPSAIMQKQEDDRKRTREEIEALEDAARKKARGGKSGAVSPSGTVSPSPGSAPGARQGAAAPGSGGGKLRKERSNDTTDDEGSGKEKKKKGGVFGIFGRNKNKNKDKASPSSSHTGSIDAGNTSGPEGIVGRNSIDSGRSSSTVQHGGVDGQQLMSPTTASAMAHQQQVIRASEENKMQTPMRPGPGQPGAQQGLQNPQTPPSQQAQVSQHASQLLQRDRALYQQYLNRSPSSPPEAPSLGLWSASAVLGANGSSATPTSGSGNATLSPGGFAPNVTSTPNGPSQAPGPGPGHGHTHSHTSSSSQSGLGLPFPGSGSIGSAGGGSMGRARPASLVLPSASTDGTGPGIADLSVIRVFAGKNVQTEATFKTVLLNASTSSADLVRQAVQRFRLPAGEDDARNYYLSVKQLPGGACAALRGDEAPLTLFERLVEEAKSAEELPTVRRSSVGSLSSVRSDLSMHPAIKNLQMNDFSDDSAVKFFLNKRGPAGDEEMDEEFGVLGTGMRMGGGDTTMEAVDAGSVSSLSYAGEAGEDLSFSSPSYRFAVQLVVYPEDLPEDMAFDPQTEAIVFKSMLRDRDRHHHSHHGSRNHHDHGSMSSTASGVSPHLRRKVFSFPKNAIVAEAIELGLERFGIVEGVVDGGDEVEDKMTKRRSSSKVRYWLTASFKGHAERELAPSSRIVDAYPHPGPHFKAVDRRADKRRSIDSAQLLGNIEDVGPDDPVFILRRAVSYRHAGSRHRSSAPLDDVALRHLRDSISGTDKEKEKEKEKEAAREAREREAAAKEGGAASPTKQMSRQELIAAQRAASREKQRAVLSTQQNDARGIDVVLPGNVVLRSSRLTGPGGAPGTMRYSYIQDGESFDISDIVEEELRGDRGARSPQNNGRSSASPHSRSGSSLGSGSGSPSGGDLLAGLTRQGSSGGANEQLLGRVLNKIRDKDGNLSSRLVPSRAPHSANSVSSDLSSQQSQYSVDDESFAARSDAGTPTPGRPGSASPNQNQYQGQRVASPVLSDRTARTPTPTMIDTRNVSPHIQAQNQSHPHKAPSPVPRGVLNSNARKPSFGSVMSEASVYATPTAGLSSPEPSSDDYHGPVLRSQSQLPSEQAHSPQPQLSQGAQAQAGRRVPAIPADDFGISHMMAIIHLNARRAAAASASNPDGFGVDRSASRMTVGRSEIVAADPVEEMLFGKTVDVQALHPDVRRIYASSFEQLAEMDKTLDEYLQQALRTY</sequence>
<dbReference type="PROSITE" id="PS50002">
    <property type="entry name" value="SH3"/>
    <property type="match status" value="1"/>
</dbReference>
<dbReference type="Pfam" id="PF00788">
    <property type="entry name" value="RA"/>
    <property type="match status" value="1"/>
</dbReference>
<gene>
    <name evidence="6" type="ORF">CONPUDRAFT_164601</name>
</gene>
<feature type="compositionally biased region" description="Low complexity" evidence="3">
    <location>
        <begin position="620"/>
        <end position="647"/>
    </location>
</feature>
<feature type="compositionally biased region" description="Polar residues" evidence="3">
    <location>
        <begin position="1445"/>
        <end position="1467"/>
    </location>
</feature>
<feature type="compositionally biased region" description="Acidic residues" evidence="3">
    <location>
        <begin position="53"/>
        <end position="71"/>
    </location>
</feature>
<feature type="compositionally biased region" description="Low complexity" evidence="3">
    <location>
        <begin position="468"/>
        <end position="493"/>
    </location>
</feature>
<dbReference type="Gene3D" id="2.30.30.40">
    <property type="entry name" value="SH3 Domains"/>
    <property type="match status" value="1"/>
</dbReference>
<dbReference type="SUPFAM" id="SSF50044">
    <property type="entry name" value="SH3-domain"/>
    <property type="match status" value="1"/>
</dbReference>
<feature type="compositionally biased region" description="Low complexity" evidence="3">
    <location>
        <begin position="384"/>
        <end position="403"/>
    </location>
</feature>
<dbReference type="InterPro" id="IPR001452">
    <property type="entry name" value="SH3_domain"/>
</dbReference>
<evidence type="ECO:0000259" key="5">
    <source>
        <dbReference type="PROSITE" id="PS50200"/>
    </source>
</evidence>
<dbReference type="PROSITE" id="PS50200">
    <property type="entry name" value="RA"/>
    <property type="match status" value="1"/>
</dbReference>
<feature type="compositionally biased region" description="Polar residues" evidence="3">
    <location>
        <begin position="565"/>
        <end position="576"/>
    </location>
</feature>
<feature type="compositionally biased region" description="Low complexity" evidence="3">
    <location>
        <begin position="1313"/>
        <end position="1326"/>
    </location>
</feature>
<feature type="compositionally biased region" description="Polar residues" evidence="3">
    <location>
        <begin position="540"/>
        <end position="556"/>
    </location>
</feature>
<name>A0A5M3MRS9_CONPW</name>
<feature type="domain" description="SH3" evidence="4">
    <location>
        <begin position="82"/>
        <end position="143"/>
    </location>
</feature>
<dbReference type="OMA" id="KKLPMND"/>
<dbReference type="InterPro" id="IPR036028">
    <property type="entry name" value="SH3-like_dom_sf"/>
</dbReference>
<keyword evidence="1 2" id="KW-0728">SH3 domain</keyword>
<feature type="region of interest" description="Disordered" evidence="3">
    <location>
        <begin position="683"/>
        <end position="759"/>
    </location>
</feature>
<feature type="compositionally biased region" description="Polar residues" evidence="3">
    <location>
        <begin position="683"/>
        <end position="698"/>
    </location>
</feature>
<evidence type="ECO:0000256" key="1">
    <source>
        <dbReference type="ARBA" id="ARBA00022443"/>
    </source>
</evidence>
<keyword evidence="7" id="KW-1185">Reference proteome</keyword>
<dbReference type="EMBL" id="JH711577">
    <property type="protein sequence ID" value="EIW81859.1"/>
    <property type="molecule type" value="Genomic_DNA"/>
</dbReference>
<dbReference type="GO" id="GO:0015630">
    <property type="term" value="C:microtubule cytoskeleton"/>
    <property type="evidence" value="ECO:0007669"/>
    <property type="project" value="TreeGrafter"/>
</dbReference>
<proteinExistence type="predicted"/>
<feature type="compositionally biased region" description="Low complexity" evidence="3">
    <location>
        <begin position="1386"/>
        <end position="1399"/>
    </location>
</feature>
<feature type="compositionally biased region" description="Basic and acidic residues" evidence="3">
    <location>
        <begin position="439"/>
        <end position="459"/>
    </location>
</feature>
<feature type="region of interest" description="Disordered" evidence="3">
    <location>
        <begin position="176"/>
        <end position="210"/>
    </location>
</feature>
<dbReference type="SUPFAM" id="SSF54236">
    <property type="entry name" value="Ubiquitin-like"/>
    <property type="match status" value="1"/>
</dbReference>
<organism evidence="6 7">
    <name type="scientific">Coniophora puteana (strain RWD-64-598)</name>
    <name type="common">Brown rot fungus</name>
    <dbReference type="NCBI Taxonomy" id="741705"/>
    <lineage>
        <taxon>Eukaryota</taxon>
        <taxon>Fungi</taxon>
        <taxon>Dikarya</taxon>
        <taxon>Basidiomycota</taxon>
        <taxon>Agaricomycotina</taxon>
        <taxon>Agaricomycetes</taxon>
        <taxon>Agaricomycetidae</taxon>
        <taxon>Boletales</taxon>
        <taxon>Coniophorineae</taxon>
        <taxon>Coniophoraceae</taxon>
        <taxon>Coniophora</taxon>
    </lineage>
</organism>
<feature type="compositionally biased region" description="Basic and acidic residues" evidence="3">
    <location>
        <begin position="268"/>
        <end position="286"/>
    </location>
</feature>
<feature type="compositionally biased region" description="Polar residues" evidence="3">
    <location>
        <begin position="584"/>
        <end position="601"/>
    </location>
</feature>
<feature type="region of interest" description="Disordered" evidence="3">
    <location>
        <begin position="1370"/>
        <end position="1489"/>
    </location>
</feature>
<protein>
    <recommendedName>
        <fullName evidence="8">SH3 domain-containing protein</fullName>
    </recommendedName>
</protein>
<evidence type="ECO:0008006" key="8">
    <source>
        <dbReference type="Google" id="ProtNLM"/>
    </source>
</evidence>
<dbReference type="InterPro" id="IPR000159">
    <property type="entry name" value="RA_dom"/>
</dbReference>
<feature type="compositionally biased region" description="Basic and acidic residues" evidence="3">
    <location>
        <begin position="1182"/>
        <end position="1211"/>
    </location>
</feature>
<dbReference type="GO" id="GO:0030950">
    <property type="term" value="P:establishment or maintenance of actin cytoskeleton polarity"/>
    <property type="evidence" value="ECO:0007669"/>
    <property type="project" value="TreeGrafter"/>
</dbReference>
<dbReference type="GO" id="GO:0008104">
    <property type="term" value="P:intracellular protein localization"/>
    <property type="evidence" value="ECO:0007669"/>
    <property type="project" value="TreeGrafter"/>
</dbReference>
<feature type="domain" description="Ras-associating" evidence="5">
    <location>
        <begin position="781"/>
        <end position="918"/>
    </location>
</feature>
<dbReference type="Gene3D" id="3.10.20.90">
    <property type="entry name" value="Phosphatidylinositol 3-kinase Catalytic Subunit, Chain A, domain 1"/>
    <property type="match status" value="1"/>
</dbReference>
<feature type="compositionally biased region" description="Basic residues" evidence="3">
    <location>
        <begin position="1008"/>
        <end position="1021"/>
    </location>
</feature>
<feature type="region of interest" description="Disordered" evidence="3">
    <location>
        <begin position="1008"/>
        <end position="1032"/>
    </location>
</feature>
<feature type="region of interest" description="Disordered" evidence="3">
    <location>
        <begin position="1502"/>
        <end position="1551"/>
    </location>
</feature>
<feature type="region of interest" description="Disordered" evidence="3">
    <location>
        <begin position="1182"/>
        <end position="1225"/>
    </location>
</feature>
<evidence type="ECO:0000313" key="6">
    <source>
        <dbReference type="EMBL" id="EIW81859.1"/>
    </source>
</evidence>
<dbReference type="InterPro" id="IPR029071">
    <property type="entry name" value="Ubiquitin-like_domsf"/>
</dbReference>
<dbReference type="PANTHER" id="PTHR47775">
    <property type="entry name" value="BUD SITE SELECTION PROTEIN 14"/>
    <property type="match status" value="1"/>
</dbReference>
<dbReference type="KEGG" id="cput:CONPUDRAFT_164601"/>
<feature type="region of interest" description="Disordered" evidence="3">
    <location>
        <begin position="27"/>
        <end position="74"/>
    </location>
</feature>
<evidence type="ECO:0000256" key="2">
    <source>
        <dbReference type="PROSITE-ProRule" id="PRU00192"/>
    </source>
</evidence>
<evidence type="ECO:0000256" key="3">
    <source>
        <dbReference type="SAM" id="MobiDB-lite"/>
    </source>
</evidence>
<feature type="compositionally biased region" description="Gly residues" evidence="3">
    <location>
        <begin position="747"/>
        <end position="757"/>
    </location>
</feature>
<feature type="region of interest" description="Disordered" evidence="3">
    <location>
        <begin position="268"/>
        <end position="670"/>
    </location>
</feature>
<dbReference type="OrthoDB" id="196165at2759"/>
<dbReference type="GeneID" id="19205171"/>
<feature type="compositionally biased region" description="Low complexity" evidence="3">
    <location>
        <begin position="730"/>
        <end position="746"/>
    </location>
</feature>
<feature type="compositionally biased region" description="Low complexity" evidence="3">
    <location>
        <begin position="318"/>
        <end position="377"/>
    </location>
</feature>
<dbReference type="RefSeq" id="XP_007767730.1">
    <property type="nucleotide sequence ID" value="XM_007769540.1"/>
</dbReference>
<evidence type="ECO:0000313" key="7">
    <source>
        <dbReference type="Proteomes" id="UP000053558"/>
    </source>
</evidence>
<evidence type="ECO:0000259" key="4">
    <source>
        <dbReference type="PROSITE" id="PS50002"/>
    </source>
</evidence>
<feature type="compositionally biased region" description="Polar residues" evidence="3">
    <location>
        <begin position="1523"/>
        <end position="1545"/>
    </location>
</feature>
<feature type="region of interest" description="Disordered" evidence="3">
    <location>
        <begin position="1302"/>
        <end position="1354"/>
    </location>
</feature>
<dbReference type="PANTHER" id="PTHR47775:SF1">
    <property type="entry name" value="BUD SITE SELECTION PROTEIN 14"/>
    <property type="match status" value="1"/>
</dbReference>
<dbReference type="GO" id="GO:0051286">
    <property type="term" value="C:cell tip"/>
    <property type="evidence" value="ECO:0007669"/>
    <property type="project" value="TreeGrafter"/>
</dbReference>
<dbReference type="Proteomes" id="UP000053558">
    <property type="component" value="Unassembled WGS sequence"/>
</dbReference>
<dbReference type="InterPro" id="IPR053039">
    <property type="entry name" value="Polarity_Bud-Selection_Reg"/>
</dbReference>
<feature type="compositionally biased region" description="Polar residues" evidence="3">
    <location>
        <begin position="1422"/>
        <end position="1433"/>
    </location>
</feature>
<dbReference type="SMART" id="SM00326">
    <property type="entry name" value="SH3"/>
    <property type="match status" value="1"/>
</dbReference>
<dbReference type="GO" id="GO:0007165">
    <property type="term" value="P:signal transduction"/>
    <property type="evidence" value="ECO:0007669"/>
    <property type="project" value="InterPro"/>
</dbReference>
<comment type="caution">
    <text evidence="6">The sequence shown here is derived from an EMBL/GenBank/DDBJ whole genome shotgun (WGS) entry which is preliminary data.</text>
</comment>
<accession>A0A5M3MRS9</accession>
<reference evidence="7" key="1">
    <citation type="journal article" date="2012" name="Science">
        <title>The Paleozoic origin of enzymatic lignin decomposition reconstructed from 31 fungal genomes.</title>
        <authorList>
            <person name="Floudas D."/>
            <person name="Binder M."/>
            <person name="Riley R."/>
            <person name="Barry K."/>
            <person name="Blanchette R.A."/>
            <person name="Henrissat B."/>
            <person name="Martinez A.T."/>
            <person name="Otillar R."/>
            <person name="Spatafora J.W."/>
            <person name="Yadav J.S."/>
            <person name="Aerts A."/>
            <person name="Benoit I."/>
            <person name="Boyd A."/>
            <person name="Carlson A."/>
            <person name="Copeland A."/>
            <person name="Coutinho P.M."/>
            <person name="de Vries R.P."/>
            <person name="Ferreira P."/>
            <person name="Findley K."/>
            <person name="Foster B."/>
            <person name="Gaskell J."/>
            <person name="Glotzer D."/>
            <person name="Gorecki P."/>
            <person name="Heitman J."/>
            <person name="Hesse C."/>
            <person name="Hori C."/>
            <person name="Igarashi K."/>
            <person name="Jurgens J.A."/>
            <person name="Kallen N."/>
            <person name="Kersten P."/>
            <person name="Kohler A."/>
            <person name="Kuees U."/>
            <person name="Kumar T.K.A."/>
            <person name="Kuo A."/>
            <person name="LaButti K."/>
            <person name="Larrondo L.F."/>
            <person name="Lindquist E."/>
            <person name="Ling A."/>
            <person name="Lombard V."/>
            <person name="Lucas S."/>
            <person name="Lundell T."/>
            <person name="Martin R."/>
            <person name="McLaughlin D.J."/>
            <person name="Morgenstern I."/>
            <person name="Morin E."/>
            <person name="Murat C."/>
            <person name="Nagy L.G."/>
            <person name="Nolan M."/>
            <person name="Ohm R.A."/>
            <person name="Patyshakuliyeva A."/>
            <person name="Rokas A."/>
            <person name="Ruiz-Duenas F.J."/>
            <person name="Sabat G."/>
            <person name="Salamov A."/>
            <person name="Samejima M."/>
            <person name="Schmutz J."/>
            <person name="Slot J.C."/>
            <person name="St John F."/>
            <person name="Stenlid J."/>
            <person name="Sun H."/>
            <person name="Sun S."/>
            <person name="Syed K."/>
            <person name="Tsang A."/>
            <person name="Wiebenga A."/>
            <person name="Young D."/>
            <person name="Pisabarro A."/>
            <person name="Eastwood D.C."/>
            <person name="Martin F."/>
            <person name="Cullen D."/>
            <person name="Grigoriev I.V."/>
            <person name="Hibbett D.S."/>
        </authorList>
    </citation>
    <scope>NUCLEOTIDE SEQUENCE [LARGE SCALE GENOMIC DNA]</scope>
    <source>
        <strain evidence="7">RWD-64-598 SS2</strain>
    </source>
</reference>